<dbReference type="GO" id="GO:0004176">
    <property type="term" value="F:ATP-dependent peptidase activity"/>
    <property type="evidence" value="ECO:0007669"/>
    <property type="project" value="InterPro"/>
</dbReference>
<dbReference type="EMBL" id="BNAB01000017">
    <property type="protein sequence ID" value="GHE04459.1"/>
    <property type="molecule type" value="Genomic_DNA"/>
</dbReference>
<organism evidence="3 4">
    <name type="scientific">Allgaiera indica</name>
    <dbReference type="NCBI Taxonomy" id="765699"/>
    <lineage>
        <taxon>Bacteria</taxon>
        <taxon>Pseudomonadati</taxon>
        <taxon>Pseudomonadota</taxon>
        <taxon>Alphaproteobacteria</taxon>
        <taxon>Rhodobacterales</taxon>
        <taxon>Paracoccaceae</taxon>
        <taxon>Allgaiera</taxon>
    </lineage>
</organism>
<gene>
    <name evidence="3" type="ORF">GCM10008024_31680</name>
</gene>
<sequence>MRQRGQPRTRGPAGPRIIRRAVSASAEVAGWPPPPPCGGSPSASPALSDLPLPATAVAWVSPNDRCPMTQAYAPRPAWRTLADLALNRLRLRSATGTPAFPFAPLEAGKSGGVGSGIESLRDDLDVFEDEVEASGKTVKARPLPLPPALTPFRLRPDPRHLQALLRLAFALGSTAAWEACLEPHRLTLIEAGQTWLLTPLQDVITGGFAGDLRVVHRARQLGALGLHEVLPSRRGGRLEKDPATARDIAQLLEDIAANPTPAIGLVTDAGLLTEEQRAMFDHHLVLPPLSREILIAHLAESHRGTVPADALAFRTTLPSDEVLAQQDILGLINGLRAPTAPEVAARLPHALPPEEKVEAPRPRVSPGPTLAELPIPVDLKEMLTGVSADLLAWKAGDLAWSEISRGVLLVGPPGVGKTETGRALARGADLTFVDCSLSAGLGRDKHLGESLGRIQAAIDRAKAEAPSILFLDELDAVGDRANSLGHNSGYERRFITALNEMLDGFEGREGVFVIGTANHPEQIDRALMRAGRFDRVMRIALPDRKALTQILRLHLGESLSGADLDRLAADAVGSSGADVAAAIRTARGLARSRQEAFAETHLAEVIGARRRQELSALTRRMAIHEAGHAIVANLLEHPNPIRIAFTAEGAETTYATDDNLGTKAARDARLAALMAGRAAELLMLGEIAEGSGGSAMSDLAQATLISLREELSFGLGAAGALWFADVPDPAVWLVRDPQLRVRVEDRLAEASRAAREILASRQEVITQLADTLVAQRELKGEVLRELLLQKETCVRRIGHGPDAESTAVGLYVPATGGG</sequence>
<dbReference type="AlphaFoldDB" id="A0AAN4UTY3"/>
<evidence type="ECO:0000256" key="1">
    <source>
        <dbReference type="SAM" id="MobiDB-lite"/>
    </source>
</evidence>
<dbReference type="GO" id="GO:0030163">
    <property type="term" value="P:protein catabolic process"/>
    <property type="evidence" value="ECO:0007669"/>
    <property type="project" value="TreeGrafter"/>
</dbReference>
<dbReference type="Gene3D" id="1.20.58.760">
    <property type="entry name" value="Peptidase M41"/>
    <property type="match status" value="1"/>
</dbReference>
<evidence type="ECO:0000313" key="4">
    <source>
        <dbReference type="Proteomes" id="UP000634647"/>
    </source>
</evidence>
<feature type="domain" description="AAA+ ATPase" evidence="2">
    <location>
        <begin position="403"/>
        <end position="543"/>
    </location>
</feature>
<comment type="caution">
    <text evidence="3">The sequence shown here is derived from an EMBL/GenBank/DDBJ whole genome shotgun (WGS) entry which is preliminary data.</text>
</comment>
<dbReference type="PANTHER" id="PTHR23076">
    <property type="entry name" value="METALLOPROTEASE M41 FTSH"/>
    <property type="match status" value="1"/>
</dbReference>
<protein>
    <recommendedName>
        <fullName evidence="2">AAA+ ATPase domain-containing protein</fullName>
    </recommendedName>
</protein>
<evidence type="ECO:0000259" key="2">
    <source>
        <dbReference type="SMART" id="SM00382"/>
    </source>
</evidence>
<reference evidence="3" key="1">
    <citation type="journal article" date="2014" name="Int. J. Syst. Evol. Microbiol.">
        <title>Complete genome sequence of Corynebacterium casei LMG S-19264T (=DSM 44701T), isolated from a smear-ripened cheese.</title>
        <authorList>
            <consortium name="US DOE Joint Genome Institute (JGI-PGF)"/>
            <person name="Walter F."/>
            <person name="Albersmeier A."/>
            <person name="Kalinowski J."/>
            <person name="Ruckert C."/>
        </authorList>
    </citation>
    <scope>NUCLEOTIDE SEQUENCE</scope>
    <source>
        <strain evidence="3">CGMCC 1.10859</strain>
    </source>
</reference>
<dbReference type="GO" id="GO:0006508">
    <property type="term" value="P:proteolysis"/>
    <property type="evidence" value="ECO:0007669"/>
    <property type="project" value="InterPro"/>
</dbReference>
<dbReference type="GO" id="GO:0005524">
    <property type="term" value="F:ATP binding"/>
    <property type="evidence" value="ECO:0007669"/>
    <property type="project" value="InterPro"/>
</dbReference>
<dbReference type="GO" id="GO:0004222">
    <property type="term" value="F:metalloendopeptidase activity"/>
    <property type="evidence" value="ECO:0007669"/>
    <property type="project" value="InterPro"/>
</dbReference>
<dbReference type="SUPFAM" id="SSF52540">
    <property type="entry name" value="P-loop containing nucleoside triphosphate hydrolases"/>
    <property type="match status" value="1"/>
</dbReference>
<dbReference type="Pfam" id="PF01434">
    <property type="entry name" value="Peptidase_M41"/>
    <property type="match status" value="1"/>
</dbReference>
<dbReference type="InterPro" id="IPR037219">
    <property type="entry name" value="Peptidase_M41-like"/>
</dbReference>
<reference evidence="3" key="2">
    <citation type="submission" date="2023-06" db="EMBL/GenBank/DDBJ databases">
        <authorList>
            <person name="Sun Q."/>
            <person name="Zhou Y."/>
        </authorList>
    </citation>
    <scope>NUCLEOTIDE SEQUENCE</scope>
    <source>
        <strain evidence="3">CGMCC 1.10859</strain>
    </source>
</reference>
<dbReference type="Gene3D" id="3.40.50.300">
    <property type="entry name" value="P-loop containing nucleotide triphosphate hydrolases"/>
    <property type="match status" value="1"/>
</dbReference>
<dbReference type="SMART" id="SM00382">
    <property type="entry name" value="AAA"/>
    <property type="match status" value="1"/>
</dbReference>
<dbReference type="GO" id="GO:0005886">
    <property type="term" value="C:plasma membrane"/>
    <property type="evidence" value="ECO:0007669"/>
    <property type="project" value="TreeGrafter"/>
</dbReference>
<dbReference type="Gene3D" id="1.10.8.60">
    <property type="match status" value="1"/>
</dbReference>
<proteinExistence type="predicted"/>
<dbReference type="SUPFAM" id="SSF140990">
    <property type="entry name" value="FtsH protease domain-like"/>
    <property type="match status" value="1"/>
</dbReference>
<dbReference type="CDD" id="cd19481">
    <property type="entry name" value="RecA-like_protease"/>
    <property type="match status" value="1"/>
</dbReference>
<dbReference type="InterPro" id="IPR003593">
    <property type="entry name" value="AAA+_ATPase"/>
</dbReference>
<dbReference type="GO" id="GO:0016887">
    <property type="term" value="F:ATP hydrolysis activity"/>
    <property type="evidence" value="ECO:0007669"/>
    <property type="project" value="InterPro"/>
</dbReference>
<evidence type="ECO:0000313" key="3">
    <source>
        <dbReference type="EMBL" id="GHE04459.1"/>
    </source>
</evidence>
<dbReference type="InterPro" id="IPR003959">
    <property type="entry name" value="ATPase_AAA_core"/>
</dbReference>
<dbReference type="Proteomes" id="UP000634647">
    <property type="component" value="Unassembled WGS sequence"/>
</dbReference>
<dbReference type="PANTHER" id="PTHR23076:SF97">
    <property type="entry name" value="ATP-DEPENDENT ZINC METALLOPROTEASE YME1L1"/>
    <property type="match status" value="1"/>
</dbReference>
<name>A0AAN4UTY3_9RHOB</name>
<dbReference type="InterPro" id="IPR027417">
    <property type="entry name" value="P-loop_NTPase"/>
</dbReference>
<accession>A0AAN4UTY3</accession>
<dbReference type="InterPro" id="IPR000642">
    <property type="entry name" value="Peptidase_M41"/>
</dbReference>
<dbReference type="Pfam" id="PF00004">
    <property type="entry name" value="AAA"/>
    <property type="match status" value="1"/>
</dbReference>
<feature type="region of interest" description="Disordered" evidence="1">
    <location>
        <begin position="23"/>
        <end position="45"/>
    </location>
</feature>